<dbReference type="Proteomes" id="UP000315423">
    <property type="component" value="Unassembled WGS sequence"/>
</dbReference>
<evidence type="ECO:0000313" key="1">
    <source>
        <dbReference type="EMBL" id="TKY91831.1"/>
    </source>
</evidence>
<evidence type="ECO:0000313" key="2">
    <source>
        <dbReference type="Proteomes" id="UP000315423"/>
    </source>
</evidence>
<sequence length="436" mass="50201">MISKKYVGNSYGFLASIFYIFQTRFIFATGGARTNVAIFFFALAMMILFNNKIDPLKKKILFIVFMASCVVSHYSTTYIFFFIMLGTFVMMEMLSKKFTFKRMISSKMVILFFSMIFFWYSQVTETAFNIGVSFIEKTLKNLHEFFILESRGTGETLLGQGIMEKGIPHKIEFVFTWLAFAFIGIGILTLIRRYKEMSFPELIFKKSEFLKEKFEVTYFTIALACSGLLVVMISLPYLAVGYALDRLYTVAITILSVFFVIGGITLSQNLFLKNGSLSEKQNGGGTALQVRAYLIILLVLIPYFFCVTGVTYQMLGYPRQITLNSKGEQYDELYTHDQESCAAKWLGGYAKKRQTICADFEGRRLESQGRISISRINYYWLPNPESVDGYIYLRYQNVVSGKFLGYRNEVYNMTDFQDVFTEKNGIYDSGCSKIYY</sequence>
<organism evidence="1 2">
    <name type="scientific">Candidatus Methanomarinus sp</name>
    <dbReference type="NCBI Taxonomy" id="3386244"/>
    <lineage>
        <taxon>Archaea</taxon>
        <taxon>Methanobacteriati</taxon>
        <taxon>Methanobacteriota</taxon>
        <taxon>Stenosarchaea group</taxon>
        <taxon>Methanomicrobia</taxon>
        <taxon>Methanosarcinales</taxon>
        <taxon>ANME-2 cluster</taxon>
        <taxon>Candidatus Methanocomedenaceae</taxon>
        <taxon>Candidatus Methanomarinus</taxon>
    </lineage>
</organism>
<proteinExistence type="predicted"/>
<gene>
    <name evidence="1" type="ORF">C5S46_03820</name>
</gene>
<comment type="caution">
    <text evidence="1">The sequence shown here is derived from an EMBL/GenBank/DDBJ whole genome shotgun (WGS) entry which is preliminary data.</text>
</comment>
<reference evidence="1" key="1">
    <citation type="submission" date="2018-09" db="EMBL/GenBank/DDBJ databases">
        <title>A genomic encyclopedia of anaerobic methanotrophic archaea.</title>
        <authorList>
            <person name="Skennerton C.T."/>
            <person name="Chadwick G.L."/>
            <person name="Laso-Perez R."/>
            <person name="Leu A.O."/>
            <person name="Speth D.R."/>
            <person name="Yu H."/>
            <person name="Morgan-Lang C."/>
            <person name="Hatzenpichler R."/>
            <person name="Goudeau D."/>
            <person name="Malmstrom R."/>
            <person name="Woyke T."/>
            <person name="Hallam S."/>
            <person name="Tyson G.W."/>
            <person name="Wegener G."/>
            <person name="Boetius A."/>
            <person name="Orphan V.J."/>
        </authorList>
    </citation>
    <scope>NUCLEOTIDE SEQUENCE</scope>
    <source>
        <strain evidence="1">CONS3730D10UFb2</strain>
    </source>
</reference>
<accession>A0AC61SB83</accession>
<protein>
    <submittedName>
        <fullName evidence="1">DUF2206 domain-containing protein</fullName>
    </submittedName>
</protein>
<name>A0AC61SB83_9EURY</name>
<dbReference type="EMBL" id="QYBA01000124">
    <property type="protein sequence ID" value="TKY91831.1"/>
    <property type="molecule type" value="Genomic_DNA"/>
</dbReference>